<keyword evidence="2" id="KW-0125">Carotenoid biosynthesis</keyword>
<dbReference type="PANTHER" id="PTHR43734">
    <property type="entry name" value="PHYTOENE DESATURASE"/>
    <property type="match status" value="1"/>
</dbReference>
<dbReference type="EMBL" id="HBFA01023929">
    <property type="protein sequence ID" value="CAD8674298.1"/>
    <property type="molecule type" value="Transcribed_RNA"/>
</dbReference>
<dbReference type="Gene3D" id="3.50.50.60">
    <property type="entry name" value="FAD/NAD(P)-binding domain"/>
    <property type="match status" value="2"/>
</dbReference>
<dbReference type="InterPro" id="IPR014105">
    <property type="entry name" value="Carotenoid/retinoid_OxRdtase"/>
</dbReference>
<dbReference type="NCBIfam" id="TIGR02734">
    <property type="entry name" value="crtI_fam"/>
    <property type="match status" value="1"/>
</dbReference>
<accession>A0A7S0WN36</accession>
<gene>
    <name evidence="6" type="ORF">POBO1169_LOCUS12182</name>
</gene>
<dbReference type="GO" id="GO:0016491">
    <property type="term" value="F:oxidoreductase activity"/>
    <property type="evidence" value="ECO:0007669"/>
    <property type="project" value="UniProtKB-KW"/>
</dbReference>
<feature type="compositionally biased region" description="Polar residues" evidence="4">
    <location>
        <begin position="14"/>
        <end position="31"/>
    </location>
</feature>
<dbReference type="PANTHER" id="PTHR43734:SF1">
    <property type="entry name" value="PHYTOENE DESATURASE"/>
    <property type="match status" value="1"/>
</dbReference>
<organism evidence="6">
    <name type="scientific">Pyramimonas obovata</name>
    <dbReference type="NCBI Taxonomy" id="1411642"/>
    <lineage>
        <taxon>Eukaryota</taxon>
        <taxon>Viridiplantae</taxon>
        <taxon>Chlorophyta</taxon>
        <taxon>Pyramimonadophyceae</taxon>
        <taxon>Pyramimonadales</taxon>
        <taxon>Pyramimonadaceae</taxon>
        <taxon>Pyramimonas</taxon>
        <taxon>Pyramimonas incertae sedis</taxon>
    </lineage>
</organism>
<protein>
    <recommendedName>
        <fullName evidence="5">Amine oxidase domain-containing protein</fullName>
    </recommendedName>
</protein>
<keyword evidence="3" id="KW-0560">Oxidoreductase</keyword>
<proteinExistence type="predicted"/>
<evidence type="ECO:0000313" key="6">
    <source>
        <dbReference type="EMBL" id="CAD8674298.1"/>
    </source>
</evidence>
<comment type="pathway">
    <text evidence="1">Carotenoid biosynthesis.</text>
</comment>
<dbReference type="InterPro" id="IPR036188">
    <property type="entry name" value="FAD/NAD-bd_sf"/>
</dbReference>
<evidence type="ECO:0000259" key="5">
    <source>
        <dbReference type="Pfam" id="PF01593"/>
    </source>
</evidence>
<feature type="domain" description="Amine oxidase" evidence="5">
    <location>
        <begin position="98"/>
        <end position="380"/>
    </location>
</feature>
<evidence type="ECO:0000256" key="2">
    <source>
        <dbReference type="ARBA" id="ARBA00022746"/>
    </source>
</evidence>
<dbReference type="InterPro" id="IPR002937">
    <property type="entry name" value="Amino_oxidase"/>
</dbReference>
<feature type="region of interest" description="Disordered" evidence="4">
    <location>
        <begin position="1"/>
        <end position="61"/>
    </location>
</feature>
<dbReference type="SUPFAM" id="SSF51905">
    <property type="entry name" value="FAD/NAD(P)-binding domain"/>
    <property type="match status" value="1"/>
</dbReference>
<dbReference type="Pfam" id="PF01593">
    <property type="entry name" value="Amino_oxidase"/>
    <property type="match status" value="1"/>
</dbReference>
<evidence type="ECO:0000256" key="3">
    <source>
        <dbReference type="ARBA" id="ARBA00023002"/>
    </source>
</evidence>
<evidence type="ECO:0000256" key="1">
    <source>
        <dbReference type="ARBA" id="ARBA00004829"/>
    </source>
</evidence>
<reference evidence="6" key="1">
    <citation type="submission" date="2021-01" db="EMBL/GenBank/DDBJ databases">
        <authorList>
            <person name="Corre E."/>
            <person name="Pelletier E."/>
            <person name="Niang G."/>
            <person name="Scheremetjew M."/>
            <person name="Finn R."/>
            <person name="Kale V."/>
            <person name="Holt S."/>
            <person name="Cochrane G."/>
            <person name="Meng A."/>
            <person name="Brown T."/>
            <person name="Cohen L."/>
        </authorList>
    </citation>
    <scope>NUCLEOTIDE SEQUENCE</scope>
    <source>
        <strain evidence="6">CCMP722</strain>
    </source>
</reference>
<name>A0A7S0WN36_9CHLO</name>
<dbReference type="AlphaFoldDB" id="A0A7S0WN36"/>
<evidence type="ECO:0000256" key="4">
    <source>
        <dbReference type="SAM" id="MobiDB-lite"/>
    </source>
</evidence>
<dbReference type="GO" id="GO:0016117">
    <property type="term" value="P:carotenoid biosynthetic process"/>
    <property type="evidence" value="ECO:0007669"/>
    <property type="project" value="UniProtKB-KW"/>
</dbReference>
<sequence>MAHMTSAVARGSGLASNPVAQGSVRQRQTPRAGTRAIGSKGSSAMRGVSLRSATERRSHAGVRNAQLACKAAIATETPSVAQDTSDRKTAVVVGAGVGGLTLAGRLARAGYKVTLLEKNSVVGGRMQSYNPPEAPEYRFDTGPSLLLFPEKYMEAFEALGEKMEDHVQITRVEPSAYRAHYGDGTSFDLIYDMEKMRKQVDDIEPGAGGAFIRFLGAARASLDYGVQAFIEQDSTSALDFINPKRIFKLALSQNPLDLVLPQVNQMKGYFKDPKLTALFSFQQLYVGLTPYNAPGVFSLLAATELTDGVWYPIGGFQKVRDAFLSIITKLGVEVRMETAVEKILVETEGEAKRATGVRLAGGETLYADVVVANPDLPFVYESMLEADAVTTPELEAESERLSKMEYSCAVIAYNWCVEGKLPKLLQHNVFLGSDYEKSWDRPWEVANFDAPNQPNFYVHNPSYTDPTCAPEGCDSVMILLPVANIQEAADKAAKAGRPVGEKQAMTDAGREAILRRFSEAGLGDVGKMIKHEFVIDPEEWAERYNIKNGAVFGLSHGLLQLACFRPPTQTGLPATPWWADSPKIDNLYFVGASTRPGNGVPLVMMGVAVQFENIIAKHGMGKKA</sequence>